<evidence type="ECO:0000313" key="3">
    <source>
        <dbReference type="Proteomes" id="UP000053424"/>
    </source>
</evidence>
<protein>
    <submittedName>
        <fullName evidence="2">Uncharacterized protein</fullName>
    </submittedName>
</protein>
<evidence type="ECO:0000256" key="1">
    <source>
        <dbReference type="SAM" id="MobiDB-lite"/>
    </source>
</evidence>
<evidence type="ECO:0000313" key="2">
    <source>
        <dbReference type="EMBL" id="KIM45788.1"/>
    </source>
</evidence>
<reference evidence="3" key="2">
    <citation type="submission" date="2015-01" db="EMBL/GenBank/DDBJ databases">
        <title>Evolutionary Origins and Diversification of the Mycorrhizal Mutualists.</title>
        <authorList>
            <consortium name="DOE Joint Genome Institute"/>
            <consortium name="Mycorrhizal Genomics Consortium"/>
            <person name="Kohler A."/>
            <person name="Kuo A."/>
            <person name="Nagy L.G."/>
            <person name="Floudas D."/>
            <person name="Copeland A."/>
            <person name="Barry K.W."/>
            <person name="Cichocki N."/>
            <person name="Veneault-Fourrey C."/>
            <person name="LaButti K."/>
            <person name="Lindquist E.A."/>
            <person name="Lipzen A."/>
            <person name="Lundell T."/>
            <person name="Morin E."/>
            <person name="Murat C."/>
            <person name="Riley R."/>
            <person name="Ohm R."/>
            <person name="Sun H."/>
            <person name="Tunlid A."/>
            <person name="Henrissat B."/>
            <person name="Grigoriev I.V."/>
            <person name="Hibbett D.S."/>
            <person name="Martin F."/>
        </authorList>
    </citation>
    <scope>NUCLEOTIDE SEQUENCE [LARGE SCALE GENOMIC DNA]</scope>
    <source>
        <strain evidence="3">h7</strain>
    </source>
</reference>
<feature type="compositionally biased region" description="Low complexity" evidence="1">
    <location>
        <begin position="160"/>
        <end position="172"/>
    </location>
</feature>
<reference evidence="2 3" key="1">
    <citation type="submission" date="2014-04" db="EMBL/GenBank/DDBJ databases">
        <authorList>
            <consortium name="DOE Joint Genome Institute"/>
            <person name="Kuo A."/>
            <person name="Gay G."/>
            <person name="Dore J."/>
            <person name="Kohler A."/>
            <person name="Nagy L.G."/>
            <person name="Floudas D."/>
            <person name="Copeland A."/>
            <person name="Barry K.W."/>
            <person name="Cichocki N."/>
            <person name="Veneault-Fourrey C."/>
            <person name="LaButti K."/>
            <person name="Lindquist E.A."/>
            <person name="Lipzen A."/>
            <person name="Lundell T."/>
            <person name="Morin E."/>
            <person name="Murat C."/>
            <person name="Sun H."/>
            <person name="Tunlid A."/>
            <person name="Henrissat B."/>
            <person name="Grigoriev I.V."/>
            <person name="Hibbett D.S."/>
            <person name="Martin F."/>
            <person name="Nordberg H.P."/>
            <person name="Cantor M.N."/>
            <person name="Hua S.X."/>
        </authorList>
    </citation>
    <scope>NUCLEOTIDE SEQUENCE [LARGE SCALE GENOMIC DNA]</scope>
    <source>
        <strain evidence="3">h7</strain>
    </source>
</reference>
<name>A0A0C2Y7G2_HEBCY</name>
<feature type="region of interest" description="Disordered" evidence="1">
    <location>
        <begin position="159"/>
        <end position="178"/>
    </location>
</feature>
<dbReference type="EMBL" id="KN831771">
    <property type="protein sequence ID" value="KIM45788.1"/>
    <property type="molecule type" value="Genomic_DNA"/>
</dbReference>
<proteinExistence type="predicted"/>
<sequence length="178" mass="19658">MWLDTNARVRRRRMDFELVVERVSFGASLWLLKVMDIEQDTGKSRSIRILQIISLDAASLRSLRCGNATLGAADFTFAGPPPPCGMAYFSANISRVNKLERRASHSSTGTASAPSRSETLSSVKFCRMGDERLRVHPFRSSVRRHGAWPLKSVVGSKCYSKASQKSPCSSSKFTGHSS</sequence>
<dbReference type="HOGENOM" id="CLU_1510797_0_0_1"/>
<dbReference type="Proteomes" id="UP000053424">
    <property type="component" value="Unassembled WGS sequence"/>
</dbReference>
<gene>
    <name evidence="2" type="ORF">M413DRAFT_293504</name>
</gene>
<dbReference type="AlphaFoldDB" id="A0A0C2Y7G2"/>
<organism evidence="2 3">
    <name type="scientific">Hebeloma cylindrosporum</name>
    <dbReference type="NCBI Taxonomy" id="76867"/>
    <lineage>
        <taxon>Eukaryota</taxon>
        <taxon>Fungi</taxon>
        <taxon>Dikarya</taxon>
        <taxon>Basidiomycota</taxon>
        <taxon>Agaricomycotina</taxon>
        <taxon>Agaricomycetes</taxon>
        <taxon>Agaricomycetidae</taxon>
        <taxon>Agaricales</taxon>
        <taxon>Agaricineae</taxon>
        <taxon>Hymenogastraceae</taxon>
        <taxon>Hebeloma</taxon>
    </lineage>
</organism>
<accession>A0A0C2Y7G2</accession>
<keyword evidence="3" id="KW-1185">Reference proteome</keyword>